<dbReference type="AlphaFoldDB" id="A0A4V2RG43"/>
<evidence type="ECO:0000313" key="1">
    <source>
        <dbReference type="EMBL" id="TCN34970.1"/>
    </source>
</evidence>
<organism evidence="1 2">
    <name type="scientific">Shinella granuli</name>
    <dbReference type="NCBI Taxonomy" id="323621"/>
    <lineage>
        <taxon>Bacteria</taxon>
        <taxon>Pseudomonadati</taxon>
        <taxon>Pseudomonadota</taxon>
        <taxon>Alphaproteobacteria</taxon>
        <taxon>Hyphomicrobiales</taxon>
        <taxon>Rhizobiaceae</taxon>
        <taxon>Shinella</taxon>
    </lineage>
</organism>
<dbReference type="RefSeq" id="WP_133036710.1">
    <property type="nucleotide sequence ID" value="NZ_BAABEI010000012.1"/>
</dbReference>
<gene>
    <name evidence="1" type="ORF">EV665_13151</name>
</gene>
<keyword evidence="2" id="KW-1185">Reference proteome</keyword>
<proteinExistence type="predicted"/>
<dbReference type="EMBL" id="SLVX01000031">
    <property type="protein sequence ID" value="TCN34970.1"/>
    <property type="molecule type" value="Genomic_DNA"/>
</dbReference>
<name>A0A4V2RG43_SHIGR</name>
<evidence type="ECO:0000313" key="2">
    <source>
        <dbReference type="Proteomes" id="UP000295351"/>
    </source>
</evidence>
<protein>
    <submittedName>
        <fullName evidence="1">Uncharacterized protein</fullName>
    </submittedName>
</protein>
<comment type="caution">
    <text evidence="1">The sequence shown here is derived from an EMBL/GenBank/DDBJ whole genome shotgun (WGS) entry which is preliminary data.</text>
</comment>
<dbReference type="Proteomes" id="UP000295351">
    <property type="component" value="Unassembled WGS sequence"/>
</dbReference>
<accession>A0A4V2RG43</accession>
<sequence>MILTCTRCEGEGSIYASRYGGNDPDVWRVGPCEDCGGSGNMVCEARGCNENAVAFNDDGEALCEDCIFEWTLSGADLEDVA</sequence>
<reference evidence="1 2" key="1">
    <citation type="submission" date="2019-03" db="EMBL/GenBank/DDBJ databases">
        <title>Genomic Encyclopedia of Type Strains, Phase IV (KMG-IV): sequencing the most valuable type-strain genomes for metagenomic binning, comparative biology and taxonomic classification.</title>
        <authorList>
            <person name="Goeker M."/>
        </authorList>
    </citation>
    <scope>NUCLEOTIDE SEQUENCE [LARGE SCALE GENOMIC DNA]</scope>
    <source>
        <strain evidence="1 2">DSM 18401</strain>
    </source>
</reference>